<feature type="domain" description="N-acetyltransferase" evidence="3">
    <location>
        <begin position="1"/>
        <end position="148"/>
    </location>
</feature>
<dbReference type="Proteomes" id="UP001330184">
    <property type="component" value="Chromosome"/>
</dbReference>
<sequence length="156" mass="18269">MKIKKAHRTDANKITDLTIRSKDFWNYGAEQIAEWKDDLTITSDYIDENQVFKLSVENEIIGFYAFNSQDKNTVKLNFLFVEPKFIGKGYGKILLNDFLKRMEETDYDKITLDADPNVENFYTRAGFKVVGRLQSSIKNRYLPIMEMEIKPAYNNV</sequence>
<dbReference type="SUPFAM" id="SSF55729">
    <property type="entry name" value="Acyl-CoA N-acyltransferases (Nat)"/>
    <property type="match status" value="1"/>
</dbReference>
<evidence type="ECO:0000259" key="3">
    <source>
        <dbReference type="PROSITE" id="PS51186"/>
    </source>
</evidence>
<dbReference type="PROSITE" id="PS51186">
    <property type="entry name" value="GNAT"/>
    <property type="match status" value="1"/>
</dbReference>
<dbReference type="InterPro" id="IPR016181">
    <property type="entry name" value="Acyl_CoA_acyltransferase"/>
</dbReference>
<dbReference type="Gene3D" id="3.40.630.30">
    <property type="match status" value="1"/>
</dbReference>
<reference evidence="4 5" key="1">
    <citation type="submission" date="2023-01" db="EMBL/GenBank/DDBJ databases">
        <title>Complete genome sequence of Muricauda aquimarina strain IFOP_LL357.</title>
        <authorList>
            <person name="Gajardo G."/>
            <person name="Ueki S."/>
            <person name="Maruyama F."/>
        </authorList>
    </citation>
    <scope>NUCLEOTIDE SEQUENCE [LARGE SCALE GENOMIC DNA]</scope>
    <source>
        <strain evidence="4 5">IFOP_LL357</strain>
    </source>
</reference>
<dbReference type="RefSeq" id="WP_224837330.1">
    <property type="nucleotide sequence ID" value="NZ_AP027268.1"/>
</dbReference>
<dbReference type="PANTHER" id="PTHR43800">
    <property type="entry name" value="PEPTIDYL-LYSINE N-ACETYLTRANSFERASE YJAB"/>
    <property type="match status" value="1"/>
</dbReference>
<accession>A0AA48HQS4</accession>
<dbReference type="InterPro" id="IPR000182">
    <property type="entry name" value="GNAT_dom"/>
</dbReference>
<protein>
    <submittedName>
        <fullName evidence="4">N-acetyltransferase</fullName>
    </submittedName>
</protein>
<dbReference type="PANTHER" id="PTHR43800:SF1">
    <property type="entry name" value="PEPTIDYL-LYSINE N-ACETYLTRANSFERASE YJAB"/>
    <property type="match status" value="1"/>
</dbReference>
<evidence type="ECO:0000313" key="5">
    <source>
        <dbReference type="Proteomes" id="UP001330184"/>
    </source>
</evidence>
<name>A0AA48HQS4_9FLAO</name>
<keyword evidence="5" id="KW-1185">Reference proteome</keyword>
<gene>
    <name evidence="4" type="ORF">MACH07_27910</name>
</gene>
<organism evidence="4 5">
    <name type="scientific">Flagellimonas marinaquae</name>
    <dbReference type="NCBI Taxonomy" id="254955"/>
    <lineage>
        <taxon>Bacteria</taxon>
        <taxon>Pseudomonadati</taxon>
        <taxon>Bacteroidota</taxon>
        <taxon>Flavobacteriia</taxon>
        <taxon>Flavobacteriales</taxon>
        <taxon>Flavobacteriaceae</taxon>
        <taxon>Flagellimonas</taxon>
    </lineage>
</organism>
<dbReference type="CDD" id="cd04301">
    <property type="entry name" value="NAT_SF"/>
    <property type="match status" value="1"/>
</dbReference>
<proteinExistence type="predicted"/>
<dbReference type="GO" id="GO:0016747">
    <property type="term" value="F:acyltransferase activity, transferring groups other than amino-acyl groups"/>
    <property type="evidence" value="ECO:0007669"/>
    <property type="project" value="InterPro"/>
</dbReference>
<evidence type="ECO:0000256" key="2">
    <source>
        <dbReference type="ARBA" id="ARBA00023315"/>
    </source>
</evidence>
<dbReference type="AlphaFoldDB" id="A0AA48HQS4"/>
<evidence type="ECO:0000256" key="1">
    <source>
        <dbReference type="ARBA" id="ARBA00022679"/>
    </source>
</evidence>
<evidence type="ECO:0000313" key="4">
    <source>
        <dbReference type="EMBL" id="BDW93959.1"/>
    </source>
</evidence>
<dbReference type="EMBL" id="AP027268">
    <property type="protein sequence ID" value="BDW93959.1"/>
    <property type="molecule type" value="Genomic_DNA"/>
</dbReference>
<keyword evidence="1" id="KW-0808">Transferase</keyword>
<dbReference type="Pfam" id="PF13673">
    <property type="entry name" value="Acetyltransf_10"/>
    <property type="match status" value="1"/>
</dbReference>
<keyword evidence="2" id="KW-0012">Acyltransferase</keyword>